<evidence type="ECO:0000256" key="1">
    <source>
        <dbReference type="SAM" id="MobiDB-lite"/>
    </source>
</evidence>
<protein>
    <submittedName>
        <fullName evidence="2">Uncharacterized protein</fullName>
    </submittedName>
</protein>
<dbReference type="AlphaFoldDB" id="A0AAQ3JZD9"/>
<keyword evidence="3" id="KW-1185">Reference proteome</keyword>
<evidence type="ECO:0000313" key="2">
    <source>
        <dbReference type="EMBL" id="WOK99214.1"/>
    </source>
</evidence>
<name>A0AAQ3JZD9_9LILI</name>
<organism evidence="2 3">
    <name type="scientific">Canna indica</name>
    <name type="common">Indian-shot</name>
    <dbReference type="NCBI Taxonomy" id="4628"/>
    <lineage>
        <taxon>Eukaryota</taxon>
        <taxon>Viridiplantae</taxon>
        <taxon>Streptophyta</taxon>
        <taxon>Embryophyta</taxon>
        <taxon>Tracheophyta</taxon>
        <taxon>Spermatophyta</taxon>
        <taxon>Magnoliopsida</taxon>
        <taxon>Liliopsida</taxon>
        <taxon>Zingiberales</taxon>
        <taxon>Cannaceae</taxon>
        <taxon>Canna</taxon>
    </lineage>
</organism>
<evidence type="ECO:0000313" key="3">
    <source>
        <dbReference type="Proteomes" id="UP001327560"/>
    </source>
</evidence>
<proteinExistence type="predicted"/>
<dbReference type="EMBL" id="CP136891">
    <property type="protein sequence ID" value="WOK99214.1"/>
    <property type="molecule type" value="Genomic_DNA"/>
</dbReference>
<reference evidence="2 3" key="1">
    <citation type="submission" date="2023-10" db="EMBL/GenBank/DDBJ databases">
        <title>Chromosome-scale genome assembly provides insights into flower coloration mechanisms of Canna indica.</title>
        <authorList>
            <person name="Li C."/>
        </authorList>
    </citation>
    <scope>NUCLEOTIDE SEQUENCE [LARGE SCALE GENOMIC DNA]</scope>
    <source>
        <tissue evidence="2">Flower</tissue>
    </source>
</reference>
<sequence>MNSDSVDSSPPEPHSGSPNKSRNKKRIRNSAQGGELVPSDLPPSSAGRRQRVRPEPSGQESRRGYRGGAGRRRRSAGVKPDRASWKAAIFA</sequence>
<dbReference type="Proteomes" id="UP001327560">
    <property type="component" value="Chromosome 2"/>
</dbReference>
<feature type="region of interest" description="Disordered" evidence="1">
    <location>
        <begin position="1"/>
        <end position="91"/>
    </location>
</feature>
<accession>A0AAQ3JZD9</accession>
<gene>
    <name evidence="2" type="ORF">Cni_G07926</name>
</gene>